<dbReference type="SUPFAM" id="SSF69572">
    <property type="entry name" value="Activating enzymes of the ubiquitin-like proteins"/>
    <property type="match status" value="1"/>
</dbReference>
<proteinExistence type="predicted"/>
<accession>A0A1F7RHA2</accession>
<gene>
    <name evidence="5" type="ORF">A2042_03950</name>
</gene>
<sequence>MDFKEEQIERYSRQIILPELGGKGQKKLLDSKVLIIGAGGLGSPCSMYLAAAGVGKIGIVDSDIVDLSNLQRQILHSTGDIKRDKVQSSFETLKRINPDVDVVPIKLRIDSKNILDVIDGYDVVVDGSDNFPTKFLINDACIMKNKPLSIAGILRFMGQVLTVVPRRSVCYRCVFEKPPEPGAIPSCQEAGVIGAVGGIVGLIQATEVIKLLLGIGKLIDGIMIVETLGMTIRKIKVDHNKSCPICGDNPTITTLEDYELVCRG</sequence>
<dbReference type="GO" id="GO:0005829">
    <property type="term" value="C:cytosol"/>
    <property type="evidence" value="ECO:0007669"/>
    <property type="project" value="TreeGrafter"/>
</dbReference>
<reference evidence="5 6" key="1">
    <citation type="journal article" date="2016" name="Nat. Commun.">
        <title>Thousands of microbial genomes shed light on interconnected biogeochemical processes in an aquifer system.</title>
        <authorList>
            <person name="Anantharaman K."/>
            <person name="Brown C.T."/>
            <person name="Hug L.A."/>
            <person name="Sharon I."/>
            <person name="Castelle C.J."/>
            <person name="Probst A.J."/>
            <person name="Thomas B.C."/>
            <person name="Singh A."/>
            <person name="Wilkins M.J."/>
            <person name="Karaoz U."/>
            <person name="Brodie E.L."/>
            <person name="Williams K.H."/>
            <person name="Hubbard S.S."/>
            <person name="Banfield J.F."/>
        </authorList>
    </citation>
    <scope>NUCLEOTIDE SEQUENCE [LARGE SCALE GENOMIC DNA]</scope>
</reference>
<evidence type="ECO:0000256" key="2">
    <source>
        <dbReference type="ARBA" id="ARBA00022741"/>
    </source>
</evidence>
<dbReference type="GO" id="GO:0008641">
    <property type="term" value="F:ubiquitin-like modifier activating enzyme activity"/>
    <property type="evidence" value="ECO:0007669"/>
    <property type="project" value="InterPro"/>
</dbReference>
<keyword evidence="2" id="KW-0547">Nucleotide-binding</keyword>
<feature type="domain" description="THIF-type NAD/FAD binding fold" evidence="4">
    <location>
        <begin position="11"/>
        <end position="244"/>
    </location>
</feature>
<protein>
    <submittedName>
        <fullName evidence="5">Adenylyltransferase</fullName>
    </submittedName>
</protein>
<dbReference type="FunFam" id="3.40.50.720:FF:000033">
    <property type="entry name" value="Adenylyltransferase and sulfurtransferase MOCS3"/>
    <property type="match status" value="1"/>
</dbReference>
<dbReference type="InterPro" id="IPR000594">
    <property type="entry name" value="ThiF_NAD_FAD-bd"/>
</dbReference>
<dbReference type="PANTHER" id="PTHR10953">
    <property type="entry name" value="UBIQUITIN-ACTIVATING ENZYME E1"/>
    <property type="match status" value="1"/>
</dbReference>
<dbReference type="EMBL" id="MGDB01000087">
    <property type="protein sequence ID" value="OGL40811.1"/>
    <property type="molecule type" value="Genomic_DNA"/>
</dbReference>
<evidence type="ECO:0000256" key="1">
    <source>
        <dbReference type="ARBA" id="ARBA00022679"/>
    </source>
</evidence>
<dbReference type="GO" id="GO:0008146">
    <property type="term" value="F:sulfotransferase activity"/>
    <property type="evidence" value="ECO:0007669"/>
    <property type="project" value="TreeGrafter"/>
</dbReference>
<dbReference type="Pfam" id="PF00899">
    <property type="entry name" value="ThiF"/>
    <property type="match status" value="1"/>
</dbReference>
<dbReference type="AlphaFoldDB" id="A0A1F7RHA2"/>
<evidence type="ECO:0000259" key="4">
    <source>
        <dbReference type="Pfam" id="PF00899"/>
    </source>
</evidence>
<comment type="caution">
    <text evidence="5">The sequence shown here is derived from an EMBL/GenBank/DDBJ whole genome shotgun (WGS) entry which is preliminary data.</text>
</comment>
<keyword evidence="1 5" id="KW-0808">Transferase</keyword>
<dbReference type="GO" id="GO:0005524">
    <property type="term" value="F:ATP binding"/>
    <property type="evidence" value="ECO:0007669"/>
    <property type="project" value="UniProtKB-KW"/>
</dbReference>
<dbReference type="GO" id="GO:0016779">
    <property type="term" value="F:nucleotidyltransferase activity"/>
    <property type="evidence" value="ECO:0007669"/>
    <property type="project" value="UniProtKB-KW"/>
</dbReference>
<organism evidence="5 6">
    <name type="scientific">Candidatus Schekmanbacteria bacterium GWA2_38_11</name>
    <dbReference type="NCBI Taxonomy" id="1817876"/>
    <lineage>
        <taxon>Bacteria</taxon>
        <taxon>Candidatus Schekmaniibacteriota</taxon>
    </lineage>
</organism>
<dbReference type="InterPro" id="IPR035985">
    <property type="entry name" value="Ubiquitin-activating_enz"/>
</dbReference>
<dbReference type="InterPro" id="IPR045886">
    <property type="entry name" value="ThiF/MoeB/HesA"/>
</dbReference>
<dbReference type="GO" id="GO:0004792">
    <property type="term" value="F:thiosulfate-cyanide sulfurtransferase activity"/>
    <property type="evidence" value="ECO:0007669"/>
    <property type="project" value="TreeGrafter"/>
</dbReference>
<evidence type="ECO:0000313" key="6">
    <source>
        <dbReference type="Proteomes" id="UP000178526"/>
    </source>
</evidence>
<evidence type="ECO:0000313" key="5">
    <source>
        <dbReference type="EMBL" id="OGL40811.1"/>
    </source>
</evidence>
<keyword evidence="5" id="KW-0548">Nucleotidyltransferase</keyword>
<keyword evidence="3" id="KW-0067">ATP-binding</keyword>
<name>A0A1F7RHA2_9BACT</name>
<evidence type="ECO:0000256" key="3">
    <source>
        <dbReference type="ARBA" id="ARBA00022840"/>
    </source>
</evidence>
<dbReference type="PANTHER" id="PTHR10953:SF102">
    <property type="entry name" value="ADENYLYLTRANSFERASE AND SULFURTRANSFERASE MOCS3"/>
    <property type="match status" value="1"/>
</dbReference>
<dbReference type="Proteomes" id="UP000178526">
    <property type="component" value="Unassembled WGS sequence"/>
</dbReference>
<dbReference type="CDD" id="cd00757">
    <property type="entry name" value="ThiF_MoeB_HesA_family"/>
    <property type="match status" value="1"/>
</dbReference>
<dbReference type="NCBIfam" id="NF004281">
    <property type="entry name" value="PRK05690.1"/>
    <property type="match status" value="1"/>
</dbReference>
<dbReference type="Gene3D" id="3.40.50.720">
    <property type="entry name" value="NAD(P)-binding Rossmann-like Domain"/>
    <property type="match status" value="1"/>
</dbReference>